<name>A0ABW2TKI8_9PSEU</name>
<dbReference type="Pfam" id="PF02654">
    <property type="entry name" value="CobS"/>
    <property type="match status" value="1"/>
</dbReference>
<dbReference type="Proteomes" id="UP001596512">
    <property type="component" value="Unassembled WGS sequence"/>
</dbReference>
<reference evidence="2" key="1">
    <citation type="journal article" date="2019" name="Int. J. Syst. Evol. Microbiol.">
        <title>The Global Catalogue of Microorganisms (GCM) 10K type strain sequencing project: providing services to taxonomists for standard genome sequencing and annotation.</title>
        <authorList>
            <consortium name="The Broad Institute Genomics Platform"/>
            <consortium name="The Broad Institute Genome Sequencing Center for Infectious Disease"/>
            <person name="Wu L."/>
            <person name="Ma J."/>
        </authorList>
    </citation>
    <scope>NUCLEOTIDE SEQUENCE [LARGE SCALE GENOMIC DNA]</scope>
    <source>
        <strain evidence="2">JCM 17695</strain>
    </source>
</reference>
<dbReference type="GO" id="GO:0051073">
    <property type="term" value="F:adenosylcobinamide-GDP ribazoletransferase activity"/>
    <property type="evidence" value="ECO:0007669"/>
    <property type="project" value="UniProtKB-EC"/>
</dbReference>
<dbReference type="EC" id="2.7.8.26" evidence="1"/>
<dbReference type="InterPro" id="IPR003805">
    <property type="entry name" value="CobS"/>
</dbReference>
<evidence type="ECO:0000313" key="2">
    <source>
        <dbReference type="Proteomes" id="UP001596512"/>
    </source>
</evidence>
<keyword evidence="1" id="KW-0808">Transferase</keyword>
<keyword evidence="2" id="KW-1185">Reference proteome</keyword>
<protein>
    <submittedName>
        <fullName evidence="1">Adenosylcobinamide-GDP ribazoletransferase</fullName>
        <ecNumber evidence="1">2.7.8.26</ecNumber>
    </submittedName>
</protein>
<organism evidence="1 2">
    <name type="scientific">Actinokineospora soli</name>
    <dbReference type="NCBI Taxonomy" id="1048753"/>
    <lineage>
        <taxon>Bacteria</taxon>
        <taxon>Bacillati</taxon>
        <taxon>Actinomycetota</taxon>
        <taxon>Actinomycetes</taxon>
        <taxon>Pseudonocardiales</taxon>
        <taxon>Pseudonocardiaceae</taxon>
        <taxon>Actinokineospora</taxon>
    </lineage>
</organism>
<gene>
    <name evidence="1" type="ORF">ACFQV2_09355</name>
</gene>
<proteinExistence type="predicted"/>
<dbReference type="EMBL" id="JBHTEY010000004">
    <property type="protein sequence ID" value="MFC7613748.1"/>
    <property type="molecule type" value="Genomic_DNA"/>
</dbReference>
<comment type="caution">
    <text evidence="1">The sequence shown here is derived from an EMBL/GenBank/DDBJ whole genome shotgun (WGS) entry which is preliminary data.</text>
</comment>
<accession>A0ABW2TKI8</accession>
<sequence>MGRACGVLLAVAAVAVLVKHVRTRFGGITGDVLGAACELAVLAVLVPGAL</sequence>
<evidence type="ECO:0000313" key="1">
    <source>
        <dbReference type="EMBL" id="MFC7613748.1"/>
    </source>
</evidence>